<feature type="compositionally biased region" description="Low complexity" evidence="1">
    <location>
        <begin position="33"/>
        <end position="46"/>
    </location>
</feature>
<comment type="caution">
    <text evidence="3">The sequence shown here is derived from an EMBL/GenBank/DDBJ whole genome shotgun (WGS) entry which is preliminary data.</text>
</comment>
<dbReference type="Proteomes" id="UP000660675">
    <property type="component" value="Unassembled WGS sequence"/>
</dbReference>
<dbReference type="PROSITE" id="PS51318">
    <property type="entry name" value="TAT"/>
    <property type="match status" value="1"/>
</dbReference>
<name>A0ABQ2W3N3_9ACTN</name>
<feature type="signal peptide" evidence="2">
    <location>
        <begin position="1"/>
        <end position="38"/>
    </location>
</feature>
<reference evidence="4" key="1">
    <citation type="journal article" date="2019" name="Int. J. Syst. Evol. Microbiol.">
        <title>The Global Catalogue of Microorganisms (GCM) 10K type strain sequencing project: providing services to taxonomists for standard genome sequencing and annotation.</title>
        <authorList>
            <consortium name="The Broad Institute Genomics Platform"/>
            <consortium name="The Broad Institute Genome Sequencing Center for Infectious Disease"/>
            <person name="Wu L."/>
            <person name="Ma J."/>
        </authorList>
    </citation>
    <scope>NUCLEOTIDE SEQUENCE [LARGE SCALE GENOMIC DNA]</scope>
    <source>
        <strain evidence="4">JCM 4376</strain>
    </source>
</reference>
<evidence type="ECO:0008006" key="5">
    <source>
        <dbReference type="Google" id="ProtNLM"/>
    </source>
</evidence>
<evidence type="ECO:0000256" key="2">
    <source>
        <dbReference type="SAM" id="SignalP"/>
    </source>
</evidence>
<evidence type="ECO:0000313" key="4">
    <source>
        <dbReference type="Proteomes" id="UP000660675"/>
    </source>
</evidence>
<keyword evidence="2" id="KW-0732">Signal</keyword>
<dbReference type="InterPro" id="IPR006311">
    <property type="entry name" value="TAT_signal"/>
</dbReference>
<dbReference type="RefSeq" id="WP_189546169.1">
    <property type="nucleotide sequence ID" value="NZ_BMTF01000018.1"/>
</dbReference>
<feature type="region of interest" description="Disordered" evidence="1">
    <location>
        <begin position="33"/>
        <end position="61"/>
    </location>
</feature>
<dbReference type="Pfam" id="PF07485">
    <property type="entry name" value="DUF1529"/>
    <property type="match status" value="2"/>
</dbReference>
<proteinExistence type="predicted"/>
<dbReference type="InterPro" id="IPR011094">
    <property type="entry name" value="Uncharacterised_LppY/LpqO"/>
</dbReference>
<feature type="compositionally biased region" description="Basic residues" evidence="1">
    <location>
        <begin position="47"/>
        <end position="56"/>
    </location>
</feature>
<evidence type="ECO:0000313" key="3">
    <source>
        <dbReference type="EMBL" id="GGV91278.1"/>
    </source>
</evidence>
<feature type="chain" id="PRO_5045079642" description="DUF1259 domain-containing protein" evidence="2">
    <location>
        <begin position="39"/>
        <end position="341"/>
    </location>
</feature>
<sequence length="341" mass="36420">MTGDRQQDSGARSATSRRRVLAAAALAPVLTAASPASARTTPTGTTRARHGKTGHGKRVEPVPTDLADWAAVARALGRPGNMLRGRIYHTGFPRRDLRVVSDGVVVTPELALATHVAFVRYADGTTMLMGDVAVTEHELQRVTDAWQAHGIEQTALHKHLLSQTPDIWWTHVHGHGRNAVALARGLRAGLDRTGTPPPVPPPGSGPVDLDIAGMEAVLGTRGAIENGLYKVLFVRRETVVDGHLILPPGLGSTSAFNFQPVGGGRAALSGDCAMLAHEIPHVLRALRRGGIKLVELHNHHLSEEPRLFFTHFWAVGDGVRLARTLRCAVDGTDVVPNVPNA</sequence>
<accession>A0ABQ2W3N3</accession>
<keyword evidence="4" id="KW-1185">Reference proteome</keyword>
<protein>
    <recommendedName>
        <fullName evidence="5">DUF1259 domain-containing protein</fullName>
    </recommendedName>
</protein>
<dbReference type="EMBL" id="BMTF01000018">
    <property type="protein sequence ID" value="GGV91278.1"/>
    <property type="molecule type" value="Genomic_DNA"/>
</dbReference>
<evidence type="ECO:0000256" key="1">
    <source>
        <dbReference type="SAM" id="MobiDB-lite"/>
    </source>
</evidence>
<gene>
    <name evidence="3" type="primary">lppY</name>
    <name evidence="3" type="ORF">GCM10015535_49170</name>
</gene>
<organism evidence="3 4">
    <name type="scientific">Streptomyces gelaticus</name>
    <dbReference type="NCBI Taxonomy" id="285446"/>
    <lineage>
        <taxon>Bacteria</taxon>
        <taxon>Bacillati</taxon>
        <taxon>Actinomycetota</taxon>
        <taxon>Actinomycetes</taxon>
        <taxon>Kitasatosporales</taxon>
        <taxon>Streptomycetaceae</taxon>
        <taxon>Streptomyces</taxon>
    </lineage>
</organism>